<comment type="similarity">
    <text evidence="2">Belongs to the CPA3 antiporters (TC 2.A.63) subunit G family.</text>
</comment>
<accession>A0A931AVX8</accession>
<feature type="transmembrane region" description="Helical" evidence="3">
    <location>
        <begin position="6"/>
        <end position="27"/>
    </location>
</feature>
<name>A0A931AVX8_9FIRM</name>
<dbReference type="NCBIfam" id="TIGR01300">
    <property type="entry name" value="CPA3_mnhG_phaG"/>
    <property type="match status" value="1"/>
</dbReference>
<gene>
    <name evidence="4" type="ORF">I0Q91_11260</name>
</gene>
<dbReference type="Pfam" id="PF03334">
    <property type="entry name" value="PhaG_MnhG_YufB"/>
    <property type="match status" value="1"/>
</dbReference>
<organism evidence="4 5">
    <name type="scientific">Halonatronomonas betaini</name>
    <dbReference type="NCBI Taxonomy" id="2778430"/>
    <lineage>
        <taxon>Bacteria</taxon>
        <taxon>Bacillati</taxon>
        <taxon>Bacillota</taxon>
        <taxon>Clostridia</taxon>
        <taxon>Halanaerobiales</taxon>
        <taxon>Halarsenatibacteraceae</taxon>
        <taxon>Halonatronomonas</taxon>
    </lineage>
</organism>
<keyword evidence="3" id="KW-1133">Transmembrane helix</keyword>
<proteinExistence type="inferred from homology"/>
<keyword evidence="3" id="KW-0812">Transmembrane</keyword>
<evidence type="ECO:0000256" key="1">
    <source>
        <dbReference type="ARBA" id="ARBA00004141"/>
    </source>
</evidence>
<dbReference type="PANTHER" id="PTHR34703:SF1">
    <property type="entry name" value="ANTIPORTER SUBUNIT MNHG2-RELATED"/>
    <property type="match status" value="1"/>
</dbReference>
<dbReference type="InterPro" id="IPR005133">
    <property type="entry name" value="PhaG_MnhG_YufB"/>
</dbReference>
<dbReference type="EMBL" id="JADPIE010000006">
    <property type="protein sequence ID" value="MBF8437664.1"/>
    <property type="molecule type" value="Genomic_DNA"/>
</dbReference>
<dbReference type="AlphaFoldDB" id="A0A931AVX8"/>
<reference evidence="4" key="1">
    <citation type="submission" date="2020-11" db="EMBL/GenBank/DDBJ databases">
        <title>Halonatronomonas betainensis gen. nov., sp. nov. a novel haloalkaliphilic representative of the family Halanaerobiacae capable of betaine degradation.</title>
        <authorList>
            <person name="Boltyanskaya Y."/>
            <person name="Kevbrin V."/>
            <person name="Detkova E."/>
            <person name="Grouzdev D.S."/>
            <person name="Koziaeva V."/>
            <person name="Zhilina T."/>
        </authorList>
    </citation>
    <scope>NUCLEOTIDE SEQUENCE</scope>
    <source>
        <strain evidence="4">Z-7014</strain>
    </source>
</reference>
<dbReference type="RefSeq" id="WP_270454662.1">
    <property type="nucleotide sequence ID" value="NZ_JADPIE010000006.1"/>
</dbReference>
<dbReference type="GO" id="GO:0015385">
    <property type="term" value="F:sodium:proton antiporter activity"/>
    <property type="evidence" value="ECO:0007669"/>
    <property type="project" value="TreeGrafter"/>
</dbReference>
<sequence>MIVIEVISYISIFTGVFFFAVGTIGLLRMPDVYTRMHASTKCDTLGVSLVMFGLILLNGISIFSLKLFVLVLFIWVTNPTASHAIALAAFETREISDSYVPFSREEENYD</sequence>
<evidence type="ECO:0000313" key="4">
    <source>
        <dbReference type="EMBL" id="MBF8437664.1"/>
    </source>
</evidence>
<comment type="caution">
    <text evidence="4">The sequence shown here is derived from an EMBL/GenBank/DDBJ whole genome shotgun (WGS) entry which is preliminary data.</text>
</comment>
<comment type="subcellular location">
    <subcellularLocation>
        <location evidence="1">Membrane</location>
        <topology evidence="1">Multi-pass membrane protein</topology>
    </subcellularLocation>
</comment>
<evidence type="ECO:0000256" key="3">
    <source>
        <dbReference type="SAM" id="Phobius"/>
    </source>
</evidence>
<evidence type="ECO:0000313" key="5">
    <source>
        <dbReference type="Proteomes" id="UP000621436"/>
    </source>
</evidence>
<feature type="transmembrane region" description="Helical" evidence="3">
    <location>
        <begin position="48"/>
        <end position="76"/>
    </location>
</feature>
<keyword evidence="5" id="KW-1185">Reference proteome</keyword>
<evidence type="ECO:0000256" key="2">
    <source>
        <dbReference type="ARBA" id="ARBA00008404"/>
    </source>
</evidence>
<dbReference type="PANTHER" id="PTHR34703">
    <property type="entry name" value="ANTIPORTER SUBUNIT MNHG2-RELATED"/>
    <property type="match status" value="1"/>
</dbReference>
<keyword evidence="3" id="KW-0472">Membrane</keyword>
<dbReference type="Proteomes" id="UP000621436">
    <property type="component" value="Unassembled WGS sequence"/>
</dbReference>
<protein>
    <submittedName>
        <fullName evidence="4">Monovalent cation/H(+) antiporter subunit G</fullName>
    </submittedName>
</protein>